<dbReference type="SUPFAM" id="SSF56349">
    <property type="entry name" value="DNA breaking-rejoining enzymes"/>
    <property type="match status" value="1"/>
</dbReference>
<comment type="caution">
    <text evidence="1">The sequence shown here is derived from an EMBL/GenBank/DDBJ whole genome shotgun (WGS) entry which is preliminary data.</text>
</comment>
<accession>A0AAW3T5N7</accession>
<reference evidence="1 2" key="1">
    <citation type="submission" date="2020-07" db="EMBL/GenBank/DDBJ databases">
        <title>Above-ground endophytic microbial communities from plants in different locations in the United States.</title>
        <authorList>
            <person name="Frank C."/>
        </authorList>
    </citation>
    <scope>NUCLEOTIDE SEQUENCE [LARGE SCALE GENOMIC DNA]</scope>
    <source>
        <strain evidence="1 2">WPL5_2</strain>
    </source>
</reference>
<dbReference type="RefSeq" id="WP_182515429.1">
    <property type="nucleotide sequence ID" value="NZ_JACGXP010000001.1"/>
</dbReference>
<dbReference type="InterPro" id="IPR011010">
    <property type="entry name" value="DNA_brk_join_enz"/>
</dbReference>
<dbReference type="AlphaFoldDB" id="A0AAW3T5N7"/>
<gene>
    <name evidence="1" type="ORF">FHW23_001120</name>
</gene>
<dbReference type="Proteomes" id="UP000590225">
    <property type="component" value="Unassembled WGS sequence"/>
</dbReference>
<evidence type="ECO:0000313" key="2">
    <source>
        <dbReference type="Proteomes" id="UP000590225"/>
    </source>
</evidence>
<proteinExistence type="predicted"/>
<sequence length="326" mass="35933">MPSQILRSLRQYIAAMLRALLSFLARGGTLVKYVATFADDRWSVVRDFVVSAVADAAASIAQPADRLIVVAAPFVDWVINVNGYPAKTAVVFHPVIIRRYITRTDVTWSDTTRRTYRSALMRMSEVLVGEVPLEFAPTAPQNTAAPYDDLDLHLLESWATGQSTAARRRSAGVVLALCAGAGLKANELLQVRRRDIVADADGVLVTVTAGARTVPLLARFETLLLNSIAEVEPEHWVFGSPKRVKHGISTLTTFLYDTDRGNEPGPVTTRMRNTWLITHLIARTDMRALMTAAGVTKFEHLDQLVAHVPALDTDSYRSQLRAEVAR</sequence>
<protein>
    <submittedName>
        <fullName evidence="1">Integrase</fullName>
    </submittedName>
</protein>
<name>A0AAW3T5N7_9MICO</name>
<dbReference type="EMBL" id="JACGXP010000001">
    <property type="protein sequence ID" value="MBA8989888.1"/>
    <property type="molecule type" value="Genomic_DNA"/>
</dbReference>
<organism evidence="1 2">
    <name type="scientific">Curtobacterium pusillum</name>
    <dbReference type="NCBI Taxonomy" id="69373"/>
    <lineage>
        <taxon>Bacteria</taxon>
        <taxon>Bacillati</taxon>
        <taxon>Actinomycetota</taxon>
        <taxon>Actinomycetes</taxon>
        <taxon>Micrococcales</taxon>
        <taxon>Microbacteriaceae</taxon>
        <taxon>Curtobacterium</taxon>
    </lineage>
</organism>
<dbReference type="GO" id="GO:0003677">
    <property type="term" value="F:DNA binding"/>
    <property type="evidence" value="ECO:0007669"/>
    <property type="project" value="InterPro"/>
</dbReference>
<evidence type="ECO:0000313" key="1">
    <source>
        <dbReference type="EMBL" id="MBA8989888.1"/>
    </source>
</evidence>